<organism evidence="2 3">
    <name type="scientific">Aureibacter tunicatorum</name>
    <dbReference type="NCBI Taxonomy" id="866807"/>
    <lineage>
        <taxon>Bacteria</taxon>
        <taxon>Pseudomonadati</taxon>
        <taxon>Bacteroidota</taxon>
        <taxon>Cytophagia</taxon>
        <taxon>Cytophagales</taxon>
        <taxon>Persicobacteraceae</taxon>
        <taxon>Aureibacter</taxon>
    </lineage>
</organism>
<gene>
    <name evidence="2" type="ORF">HNQ88_004750</name>
</gene>
<protein>
    <submittedName>
        <fullName evidence="2">Rhs element Vgr protein</fullName>
    </submittedName>
</protein>
<dbReference type="SUPFAM" id="SSF69279">
    <property type="entry name" value="Phage tail proteins"/>
    <property type="match status" value="1"/>
</dbReference>
<accession>A0AAE4BVE5</accession>
<feature type="domain" description="Gp5/Type VI secretion system Vgr protein OB-fold" evidence="1">
    <location>
        <begin position="382"/>
        <end position="456"/>
    </location>
</feature>
<dbReference type="AlphaFoldDB" id="A0AAE4BVE5"/>
<evidence type="ECO:0000313" key="2">
    <source>
        <dbReference type="EMBL" id="MDR6241663.1"/>
    </source>
</evidence>
<dbReference type="Pfam" id="PF04717">
    <property type="entry name" value="Phage_base_V"/>
    <property type="match status" value="1"/>
</dbReference>
<dbReference type="InterPro" id="IPR037026">
    <property type="entry name" value="Vgr_OB-fold_dom_sf"/>
</dbReference>
<sequence>MGVGLVDSNSDLATAIVSVGGKTLDDKFQIVSLEVENRLNRIPVSKIVMLDGDMEKGTFPNSELSDFKHGAKVSLSFGYHTEETKVFEGVITSLQVRVKRYGSRKVASQFIIECSHEMVSMKGSVRSQFFKGKKDSEVMSSLAKDHGVTASVESTDVKHENLVQYNSCDWDFFKNRARANGLVIQVTPDSKVKVAKPQVSKKPAVSLDYGMNVLDFDCELNAVGQLDQVKVSAWDSGSLKAVDGSSKDLKVGGQSSVSAKTMASAVKVKPFEITSSLPIESSELKAWASGIIAYSRMSSIRGKILTLGVAEVRVNDGVQLEGFGGKFNGIAYVSGYRHFLKSGKWFTEIYIGLQFDDFNLGAVFKDGSDWAVSLPRIDGVHKGKVNKLDGDPQSQGRLLVDVPSIEAGGDGLWARLCQDYASSGAGLFFVPEKGDEVVLAFENGDPRFPIIVGSIYGKKNSSPEKLSSSNAKKMFQSPKGLKMLFDDESKEISFETPGGNKLVLSDNSKGITLEDSNQNSMKMGSSGVEFSANQDFKVDAKNNFEAAGMAGVDLKSDIGEVSLKGFNVSAKADLSFEAEGGLEAKVSSSSILTLKGTFVFIN</sequence>
<name>A0AAE4BVE5_9BACT</name>
<dbReference type="NCBIfam" id="TIGR01646">
    <property type="entry name" value="vgr_GE"/>
    <property type="match status" value="1"/>
</dbReference>
<reference evidence="2" key="1">
    <citation type="submission" date="2023-07" db="EMBL/GenBank/DDBJ databases">
        <title>Genomic Encyclopedia of Type Strains, Phase IV (KMG-IV): sequencing the most valuable type-strain genomes for metagenomic binning, comparative biology and taxonomic classification.</title>
        <authorList>
            <person name="Goeker M."/>
        </authorList>
    </citation>
    <scope>NUCLEOTIDE SEQUENCE</scope>
    <source>
        <strain evidence="2">DSM 26174</strain>
    </source>
</reference>
<dbReference type="Gene3D" id="2.40.50.230">
    <property type="entry name" value="Gp5 N-terminal domain"/>
    <property type="match status" value="1"/>
</dbReference>
<dbReference type="InterPro" id="IPR006531">
    <property type="entry name" value="Gp5/Vgr_OB"/>
</dbReference>
<comment type="caution">
    <text evidence="2">The sequence shown here is derived from an EMBL/GenBank/DDBJ whole genome shotgun (WGS) entry which is preliminary data.</text>
</comment>
<keyword evidence="3" id="KW-1185">Reference proteome</keyword>
<dbReference type="Proteomes" id="UP001185092">
    <property type="component" value="Unassembled WGS sequence"/>
</dbReference>
<dbReference type="EMBL" id="JAVDQD010000010">
    <property type="protein sequence ID" value="MDR6241663.1"/>
    <property type="molecule type" value="Genomic_DNA"/>
</dbReference>
<evidence type="ECO:0000259" key="1">
    <source>
        <dbReference type="Pfam" id="PF04717"/>
    </source>
</evidence>
<dbReference type="RefSeq" id="WP_309942626.1">
    <property type="nucleotide sequence ID" value="NZ_AP025308.1"/>
</dbReference>
<dbReference type="InterPro" id="IPR006533">
    <property type="entry name" value="T6SS_Vgr_RhsGE"/>
</dbReference>
<dbReference type="SUPFAM" id="SSF69255">
    <property type="entry name" value="gp5 N-terminal domain-like"/>
    <property type="match status" value="1"/>
</dbReference>
<proteinExistence type="predicted"/>
<evidence type="ECO:0000313" key="3">
    <source>
        <dbReference type="Proteomes" id="UP001185092"/>
    </source>
</evidence>